<dbReference type="Proteomes" id="UP001651050">
    <property type="component" value="Unassembled WGS sequence"/>
</dbReference>
<evidence type="ECO:0000256" key="4">
    <source>
        <dbReference type="ARBA" id="ARBA00022692"/>
    </source>
</evidence>
<dbReference type="NCBIfam" id="TIGR01411">
    <property type="entry name" value="tatAE"/>
    <property type="match status" value="1"/>
</dbReference>
<name>A0ABT0J295_9MICO</name>
<proteinExistence type="inferred from homology"/>
<dbReference type="HAMAP" id="MF_00236">
    <property type="entry name" value="TatA_E"/>
    <property type="match status" value="1"/>
</dbReference>
<dbReference type="PANTHER" id="PTHR42982:SF8">
    <property type="entry name" value="SEC-INDEPENDENT PROTEIN TRANSLOCASE PROTEIN TATA"/>
    <property type="match status" value="1"/>
</dbReference>
<feature type="compositionally biased region" description="Low complexity" evidence="10">
    <location>
        <begin position="85"/>
        <end position="98"/>
    </location>
</feature>
<feature type="compositionally biased region" description="Basic and acidic residues" evidence="10">
    <location>
        <begin position="43"/>
        <end position="54"/>
    </location>
</feature>
<evidence type="ECO:0000256" key="8">
    <source>
        <dbReference type="ARBA" id="ARBA00023136"/>
    </source>
</evidence>
<keyword evidence="4 9" id="KW-0812">Transmembrane</keyword>
<comment type="subcellular location">
    <subcellularLocation>
        <location evidence="1 9">Cell membrane</location>
        <topology evidence="1 9">Single-pass membrane protein</topology>
    </subcellularLocation>
</comment>
<evidence type="ECO:0000256" key="9">
    <source>
        <dbReference type="HAMAP-Rule" id="MF_00236"/>
    </source>
</evidence>
<keyword evidence="3 9" id="KW-1003">Cell membrane</keyword>
<dbReference type="NCBIfam" id="NF001854">
    <property type="entry name" value="PRK00575.1"/>
    <property type="match status" value="1"/>
</dbReference>
<feature type="compositionally biased region" description="Low complexity" evidence="10">
    <location>
        <begin position="62"/>
        <end position="76"/>
    </location>
</feature>
<evidence type="ECO:0000256" key="1">
    <source>
        <dbReference type="ARBA" id="ARBA00004162"/>
    </source>
</evidence>
<dbReference type="Pfam" id="PF02416">
    <property type="entry name" value="TatA_B_E"/>
    <property type="match status" value="1"/>
</dbReference>
<dbReference type="Gene3D" id="1.20.5.3310">
    <property type="match status" value="1"/>
</dbReference>
<dbReference type="InterPro" id="IPR006312">
    <property type="entry name" value="TatA/E"/>
</dbReference>
<evidence type="ECO:0000256" key="6">
    <source>
        <dbReference type="ARBA" id="ARBA00022989"/>
    </source>
</evidence>
<evidence type="ECO:0000256" key="7">
    <source>
        <dbReference type="ARBA" id="ARBA00023010"/>
    </source>
</evidence>
<keyword evidence="5 9" id="KW-0653">Protein transport</keyword>
<evidence type="ECO:0000313" key="12">
    <source>
        <dbReference type="Proteomes" id="UP001651050"/>
    </source>
</evidence>
<dbReference type="RefSeq" id="WP_416343446.1">
    <property type="nucleotide sequence ID" value="NZ_JALQCY010000002.1"/>
</dbReference>
<reference evidence="11 12" key="1">
    <citation type="submission" date="2022-02" db="EMBL/GenBank/DDBJ databases">
        <title>The car tank lid bacteriome: a reservoir of bacteria with potential in bioremediation of fuel.</title>
        <authorList>
            <person name="Vidal-Verdu A."/>
            <person name="Gomez-Martinez D."/>
            <person name="Latorre-Perez A."/>
            <person name="Pereto J."/>
            <person name="Porcar M."/>
        </authorList>
    </citation>
    <scope>NUCLEOTIDE SEQUENCE [LARGE SCALE GENOMIC DNA]</scope>
    <source>
        <strain evidence="11 12">4D.3</strain>
    </source>
</reference>
<keyword evidence="6 9" id="KW-1133">Transmembrane helix</keyword>
<accession>A0ABT0J295</accession>
<comment type="function">
    <text evidence="9">Part of the twin-arginine translocation (Tat) system that transports large folded proteins containing a characteristic twin-arginine motif in their signal peptide across membranes. TatA could form the protein-conducting channel of the Tat system.</text>
</comment>
<evidence type="ECO:0000256" key="3">
    <source>
        <dbReference type="ARBA" id="ARBA00022475"/>
    </source>
</evidence>
<gene>
    <name evidence="9 11" type="primary">tatA</name>
    <name evidence="11" type="ORF">M1843_07595</name>
</gene>
<comment type="caution">
    <text evidence="11">The sequence shown here is derived from an EMBL/GenBank/DDBJ whole genome shotgun (WGS) entry which is preliminary data.</text>
</comment>
<keyword evidence="2 9" id="KW-0813">Transport</keyword>
<comment type="subunit">
    <text evidence="9">The Tat system comprises two distinct complexes: a TatABC complex, containing multiple copies of TatA, TatB and TatC subunits, and a separate TatA complex, containing only TatA subunits. Substrates initially bind to the TatABC complex, which probably triggers association of the separate TatA complex to form the active translocon.</text>
</comment>
<evidence type="ECO:0000256" key="2">
    <source>
        <dbReference type="ARBA" id="ARBA00022448"/>
    </source>
</evidence>
<keyword evidence="7 9" id="KW-0811">Translocation</keyword>
<feature type="region of interest" description="Disordered" evidence="10">
    <location>
        <begin position="43"/>
        <end position="112"/>
    </location>
</feature>
<organism evidence="11 12">
    <name type="scientific">Isoptericola peretonis</name>
    <dbReference type="NCBI Taxonomy" id="2918523"/>
    <lineage>
        <taxon>Bacteria</taxon>
        <taxon>Bacillati</taxon>
        <taxon>Actinomycetota</taxon>
        <taxon>Actinomycetes</taxon>
        <taxon>Micrococcales</taxon>
        <taxon>Promicromonosporaceae</taxon>
        <taxon>Isoptericola</taxon>
    </lineage>
</organism>
<evidence type="ECO:0000313" key="11">
    <source>
        <dbReference type="EMBL" id="MCK9793605.1"/>
    </source>
</evidence>
<dbReference type="PANTHER" id="PTHR42982">
    <property type="entry name" value="SEC-INDEPENDENT PROTEIN TRANSLOCASE PROTEIN TATA"/>
    <property type="match status" value="1"/>
</dbReference>
<dbReference type="EMBL" id="JALQCY010000002">
    <property type="protein sequence ID" value="MCK9793605.1"/>
    <property type="molecule type" value="Genomic_DNA"/>
</dbReference>
<dbReference type="InterPro" id="IPR003369">
    <property type="entry name" value="TatA/B/E"/>
</dbReference>
<sequence length="112" mass="11845">MGMLKPWHIIVLVVVILLLFGARRLPDLARSVGQSLKIFKKEVKDLTDDGKLNDSNEPPYETTTSTGTSTTGTAPGQTPPPTTPTSPTSPTVGPGSATEQVPGHVDPHHPRG</sequence>
<keyword evidence="12" id="KW-1185">Reference proteome</keyword>
<keyword evidence="8 9" id="KW-0472">Membrane</keyword>
<evidence type="ECO:0000256" key="10">
    <source>
        <dbReference type="SAM" id="MobiDB-lite"/>
    </source>
</evidence>
<evidence type="ECO:0000256" key="5">
    <source>
        <dbReference type="ARBA" id="ARBA00022927"/>
    </source>
</evidence>
<protein>
    <recommendedName>
        <fullName evidence="9">Sec-independent protein translocase protein TatA</fullName>
    </recommendedName>
</protein>
<comment type="similarity">
    <text evidence="9">Belongs to the TatA/E family.</text>
</comment>